<dbReference type="GO" id="GO:0006457">
    <property type="term" value="P:protein folding"/>
    <property type="evidence" value="ECO:0007669"/>
    <property type="project" value="InterPro"/>
</dbReference>
<evidence type="ECO:0000256" key="3">
    <source>
        <dbReference type="SAM" id="MobiDB-lite"/>
    </source>
</evidence>
<comment type="similarity">
    <text evidence="1">Belongs to the prefoldin subunit beta family.</text>
</comment>
<protein>
    <recommendedName>
        <fullName evidence="6">Prefoldin subunit 2</fullName>
    </recommendedName>
</protein>
<evidence type="ECO:0000313" key="4">
    <source>
        <dbReference type="EMBL" id="CAG9328719.1"/>
    </source>
</evidence>
<dbReference type="Pfam" id="PF01920">
    <property type="entry name" value="Prefoldin_2"/>
    <property type="match status" value="1"/>
</dbReference>
<dbReference type="Gene3D" id="1.10.287.370">
    <property type="match status" value="1"/>
</dbReference>
<dbReference type="InterPro" id="IPR002777">
    <property type="entry name" value="PFD_beta-like"/>
</dbReference>
<feature type="compositionally biased region" description="Polar residues" evidence="3">
    <location>
        <begin position="110"/>
        <end position="126"/>
    </location>
</feature>
<keyword evidence="5" id="KW-1185">Reference proteome</keyword>
<comment type="caution">
    <text evidence="4">The sequence shown here is derived from an EMBL/GenBank/DDBJ whole genome shotgun (WGS) entry which is preliminary data.</text>
</comment>
<feature type="region of interest" description="Disordered" evidence="3">
    <location>
        <begin position="105"/>
        <end position="126"/>
    </location>
</feature>
<dbReference type="InterPro" id="IPR009053">
    <property type="entry name" value="Prefoldin"/>
</dbReference>
<accession>A0AAU9JUB8</accession>
<dbReference type="CDD" id="cd23163">
    <property type="entry name" value="Prefoldin_2"/>
    <property type="match status" value="1"/>
</dbReference>
<dbReference type="GO" id="GO:0016272">
    <property type="term" value="C:prefoldin complex"/>
    <property type="evidence" value="ECO:0007669"/>
    <property type="project" value="InterPro"/>
</dbReference>
<evidence type="ECO:0000256" key="2">
    <source>
        <dbReference type="ARBA" id="ARBA00023186"/>
    </source>
</evidence>
<dbReference type="SUPFAM" id="SSF46579">
    <property type="entry name" value="Prefoldin"/>
    <property type="match status" value="1"/>
</dbReference>
<dbReference type="PANTHER" id="PTHR13303">
    <property type="entry name" value="PREFOLDIN SUBUNIT 2"/>
    <property type="match status" value="1"/>
</dbReference>
<name>A0AAU9JUB8_9CILI</name>
<proteinExistence type="inferred from homology"/>
<reference evidence="4" key="1">
    <citation type="submission" date="2021-09" db="EMBL/GenBank/DDBJ databases">
        <authorList>
            <consortium name="AG Swart"/>
            <person name="Singh M."/>
            <person name="Singh A."/>
            <person name="Seah K."/>
            <person name="Emmerich C."/>
        </authorList>
    </citation>
    <scope>NUCLEOTIDE SEQUENCE</scope>
    <source>
        <strain evidence="4">ATCC30299</strain>
    </source>
</reference>
<gene>
    <name evidence="4" type="ORF">BSTOLATCC_MIC46710</name>
</gene>
<evidence type="ECO:0000313" key="5">
    <source>
        <dbReference type="Proteomes" id="UP001162131"/>
    </source>
</evidence>
<dbReference type="InterPro" id="IPR027235">
    <property type="entry name" value="PFD2"/>
</dbReference>
<dbReference type="EMBL" id="CAJZBQ010000046">
    <property type="protein sequence ID" value="CAG9328719.1"/>
    <property type="molecule type" value="Genomic_DNA"/>
</dbReference>
<dbReference type="GO" id="GO:0051082">
    <property type="term" value="F:unfolded protein binding"/>
    <property type="evidence" value="ECO:0007669"/>
    <property type="project" value="InterPro"/>
</dbReference>
<organism evidence="4 5">
    <name type="scientific">Blepharisma stoltei</name>
    <dbReference type="NCBI Taxonomy" id="1481888"/>
    <lineage>
        <taxon>Eukaryota</taxon>
        <taxon>Sar</taxon>
        <taxon>Alveolata</taxon>
        <taxon>Ciliophora</taxon>
        <taxon>Postciliodesmatophora</taxon>
        <taxon>Heterotrichea</taxon>
        <taxon>Heterotrichida</taxon>
        <taxon>Blepharismidae</taxon>
        <taxon>Blepharisma</taxon>
    </lineage>
</organism>
<sequence length="126" mass="14561">MTEQAQQRYYQLRQEYGGVLGKITEFESEKREHLIVLENLRKVEPTRRCWRLVGDALVEKQVSEIIPALEQQCGNMDQVMEALFKKLKETEGELRQLEQLLGVKTDIKQTEPQPTQQKSSGVLVSS</sequence>
<evidence type="ECO:0000256" key="1">
    <source>
        <dbReference type="ARBA" id="ARBA00008045"/>
    </source>
</evidence>
<evidence type="ECO:0008006" key="6">
    <source>
        <dbReference type="Google" id="ProtNLM"/>
    </source>
</evidence>
<dbReference type="Proteomes" id="UP001162131">
    <property type="component" value="Unassembled WGS sequence"/>
</dbReference>
<dbReference type="AlphaFoldDB" id="A0AAU9JUB8"/>
<keyword evidence="2" id="KW-0143">Chaperone</keyword>